<dbReference type="Pfam" id="PF02469">
    <property type="entry name" value="Fasciclin"/>
    <property type="match status" value="1"/>
</dbReference>
<dbReference type="InterPro" id="IPR027706">
    <property type="entry name" value="PGP_Pase"/>
</dbReference>
<organism evidence="2 3">
    <name type="scientific">Coccomyxa viridis</name>
    <dbReference type="NCBI Taxonomy" id="1274662"/>
    <lineage>
        <taxon>Eukaryota</taxon>
        <taxon>Viridiplantae</taxon>
        <taxon>Chlorophyta</taxon>
        <taxon>core chlorophytes</taxon>
        <taxon>Trebouxiophyceae</taxon>
        <taxon>Trebouxiophyceae incertae sedis</taxon>
        <taxon>Coccomyxaceae</taxon>
        <taxon>Coccomyxa</taxon>
    </lineage>
</organism>
<dbReference type="EMBL" id="CAXHTA020000017">
    <property type="protein sequence ID" value="CAL5227726.1"/>
    <property type="molecule type" value="Genomic_DNA"/>
</dbReference>
<dbReference type="SUPFAM" id="SSF56784">
    <property type="entry name" value="HAD-like"/>
    <property type="match status" value="1"/>
</dbReference>
<dbReference type="InterPro" id="IPR000782">
    <property type="entry name" value="FAS1_domain"/>
</dbReference>
<proteinExistence type="predicted"/>
<dbReference type="Gene3D" id="2.30.180.10">
    <property type="entry name" value="FAS1 domain"/>
    <property type="match status" value="1"/>
</dbReference>
<comment type="caution">
    <text evidence="2">The sequence shown here is derived from an EMBL/GenBank/DDBJ whole genome shotgun (WGS) entry which is preliminary data.</text>
</comment>
<gene>
    <name evidence="2" type="primary">g10741</name>
    <name evidence="2" type="ORF">VP750_LOCUS9632</name>
</gene>
<dbReference type="Pfam" id="PF09419">
    <property type="entry name" value="PGP_phosphatase"/>
    <property type="match status" value="1"/>
</dbReference>
<evidence type="ECO:0000259" key="1">
    <source>
        <dbReference type="PROSITE" id="PS50213"/>
    </source>
</evidence>
<dbReference type="SUPFAM" id="SSF82153">
    <property type="entry name" value="FAS1 domain"/>
    <property type="match status" value="1"/>
</dbReference>
<protein>
    <submittedName>
        <fullName evidence="2">G10741 protein</fullName>
    </submittedName>
</protein>
<dbReference type="NCBIfam" id="TIGR01662">
    <property type="entry name" value="HAD-SF-IIIA"/>
    <property type="match status" value="1"/>
</dbReference>
<feature type="domain" description="FAS1" evidence="1">
    <location>
        <begin position="341"/>
        <end position="481"/>
    </location>
</feature>
<dbReference type="InterPro" id="IPR050904">
    <property type="entry name" value="Adhesion/Biosynth-related"/>
</dbReference>
<dbReference type="Gene3D" id="3.40.50.1000">
    <property type="entry name" value="HAD superfamily/HAD-like"/>
    <property type="match status" value="1"/>
</dbReference>
<dbReference type="InterPro" id="IPR010021">
    <property type="entry name" value="PGPP1/Gep4"/>
</dbReference>
<accession>A0ABP1GAC9</accession>
<dbReference type="PANTHER" id="PTHR10900">
    <property type="entry name" value="PERIOSTIN-RELATED"/>
    <property type="match status" value="1"/>
</dbReference>
<dbReference type="InterPro" id="IPR023214">
    <property type="entry name" value="HAD_sf"/>
</dbReference>
<keyword evidence="3" id="KW-1185">Reference proteome</keyword>
<dbReference type="NCBIfam" id="TIGR01668">
    <property type="entry name" value="YqeG_hyp_ppase"/>
    <property type="match status" value="1"/>
</dbReference>
<dbReference type="PANTHER" id="PTHR10900:SF77">
    <property type="entry name" value="FI19380P1"/>
    <property type="match status" value="1"/>
</dbReference>
<name>A0ABP1GAC9_9CHLO</name>
<dbReference type="SMART" id="SM00554">
    <property type="entry name" value="FAS1"/>
    <property type="match status" value="1"/>
</dbReference>
<evidence type="ECO:0000313" key="2">
    <source>
        <dbReference type="EMBL" id="CAL5227726.1"/>
    </source>
</evidence>
<dbReference type="Proteomes" id="UP001497392">
    <property type="component" value="Unassembled WGS sequence"/>
</dbReference>
<dbReference type="InterPro" id="IPR006549">
    <property type="entry name" value="HAD-SF_hydro_IIIA"/>
</dbReference>
<dbReference type="InterPro" id="IPR036378">
    <property type="entry name" value="FAS1_dom_sf"/>
</dbReference>
<dbReference type="PROSITE" id="PS50213">
    <property type="entry name" value="FAS1"/>
    <property type="match status" value="1"/>
</dbReference>
<sequence length="526" mass="56694">MLLTGFAHSSTGQESRKTDTKIDINVFASHSEADRDEVALLSEARSSRKQTWWQKLSQSLNMAGVWLFLRVLFVDNRLAIPHVSVPSIAWVDWEALRRAGFEGCVLDKDNTLTHPYSSQIAPQLVPSLDRCQRAFAGRLVLFSNSAGLRQFDPEGREAELLEQELGIPVLRHSEKKPAGGTESLEEHFGCSSGKLIMIGDRYLTDIVYGNRHGMLTIRPRPLTAEGENLSVRWVRRIENFLVTRFRKRGKEAPRHKLAATPEAMYSFTWLGGKGGLTHATCSTAHCAAPHFFADPLPPPLTNAQIDTMAKMLLCVVAALCLGAASAERRLLQPMQPMQPGSLTVVQTAQGNPDLSTLVTALTKTGLAGGLNDPNFVGTVFAPTNAAFQALEANLGYTPDQLLASSILAPTLKYHVVPGVAAQSQSLADNQTLTTMLPGQTLTVYLKGPGRVVISGVQTAANVTQADIKADKAIVHIVDTVLLPSKESLGGAAPAPAPMMMAGMMMAPMVAKPAAMAPMMMAMPMGP</sequence>
<evidence type="ECO:0000313" key="3">
    <source>
        <dbReference type="Proteomes" id="UP001497392"/>
    </source>
</evidence>
<reference evidence="2 3" key="1">
    <citation type="submission" date="2024-06" db="EMBL/GenBank/DDBJ databases">
        <authorList>
            <person name="Kraege A."/>
            <person name="Thomma B."/>
        </authorList>
    </citation>
    <scope>NUCLEOTIDE SEQUENCE [LARGE SCALE GENOMIC DNA]</scope>
</reference>
<dbReference type="InterPro" id="IPR036412">
    <property type="entry name" value="HAD-like_sf"/>
</dbReference>